<name>A0ABX9IIQ9_9FLAO</name>
<dbReference type="EMBL" id="QNUF01000015">
    <property type="protein sequence ID" value="REC74518.1"/>
    <property type="molecule type" value="Genomic_DNA"/>
</dbReference>
<proteinExistence type="predicted"/>
<sequence>MLTGKAKTDFEKWMKDEIIFHPGTGFNSLADKFQATLIIEWLDSVFIVLTINNTYYDGFHFYWEINMAKPLRSDQGFETRQLATISAIEKANEIYNSKS</sequence>
<reference evidence="1 2" key="1">
    <citation type="journal article" date="2010" name="Syst. Appl. Microbiol.">
        <title>Four new species of Chryseobacterium from the rhizosphere of coastal sand dune plants, Chryseobacterium elymi sp. nov., Chryseobacterium hagamense sp. nov., Chryseobacterium lathyri sp. nov. and Chryseobacterium rhizosphaerae sp. nov.</title>
        <authorList>
            <person name="Cho S.H."/>
            <person name="Lee K.S."/>
            <person name="Shin D.S."/>
            <person name="Han J.H."/>
            <person name="Park K.S."/>
            <person name="Lee C.H."/>
            <person name="Park K.H."/>
            <person name="Kim S.B."/>
        </authorList>
    </citation>
    <scope>NUCLEOTIDE SEQUENCE [LARGE SCALE GENOMIC DNA]</scope>
    <source>
        <strain evidence="1 2">KCTC 22548</strain>
    </source>
</reference>
<keyword evidence="2" id="KW-1185">Reference proteome</keyword>
<dbReference type="RefSeq" id="WP_115919064.1">
    <property type="nucleotide sequence ID" value="NZ_BJYH01000002.1"/>
</dbReference>
<gene>
    <name evidence="1" type="ORF">DRF57_13565</name>
</gene>
<comment type="caution">
    <text evidence="1">The sequence shown here is derived from an EMBL/GenBank/DDBJ whole genome shotgun (WGS) entry which is preliminary data.</text>
</comment>
<accession>A0ABX9IIQ9</accession>
<protein>
    <submittedName>
        <fullName evidence="1">Uncharacterized protein</fullName>
    </submittedName>
</protein>
<evidence type="ECO:0000313" key="2">
    <source>
        <dbReference type="Proteomes" id="UP000256491"/>
    </source>
</evidence>
<organism evidence="1 2">
    <name type="scientific">Chryseobacterium rhizosphaerae</name>
    <dbReference type="NCBI Taxonomy" id="395937"/>
    <lineage>
        <taxon>Bacteria</taxon>
        <taxon>Pseudomonadati</taxon>
        <taxon>Bacteroidota</taxon>
        <taxon>Flavobacteriia</taxon>
        <taxon>Flavobacteriales</taxon>
        <taxon>Weeksellaceae</taxon>
        <taxon>Chryseobacterium group</taxon>
        <taxon>Chryseobacterium</taxon>
    </lineage>
</organism>
<evidence type="ECO:0000313" key="1">
    <source>
        <dbReference type="EMBL" id="REC74518.1"/>
    </source>
</evidence>
<dbReference type="Proteomes" id="UP000256491">
    <property type="component" value="Unassembled WGS sequence"/>
</dbReference>